<organism evidence="2">
    <name type="scientific">Dichomitus squalens</name>
    <dbReference type="NCBI Taxonomy" id="114155"/>
    <lineage>
        <taxon>Eukaryota</taxon>
        <taxon>Fungi</taxon>
        <taxon>Dikarya</taxon>
        <taxon>Basidiomycota</taxon>
        <taxon>Agaricomycotina</taxon>
        <taxon>Agaricomycetes</taxon>
        <taxon>Polyporales</taxon>
        <taxon>Polyporaceae</taxon>
        <taxon>Dichomitus</taxon>
    </lineage>
</organism>
<name>A0A4Q9N0N7_9APHY</name>
<dbReference type="OrthoDB" id="5593376at2759"/>
<feature type="compositionally biased region" description="Polar residues" evidence="1">
    <location>
        <begin position="182"/>
        <end position="201"/>
    </location>
</feature>
<proteinExistence type="predicted"/>
<reference evidence="2" key="1">
    <citation type="submission" date="2019-01" db="EMBL/GenBank/DDBJ databases">
        <title>Draft genome sequences of three monokaryotic isolates of the white-rot basidiomycete fungus Dichomitus squalens.</title>
        <authorList>
            <consortium name="DOE Joint Genome Institute"/>
            <person name="Lopez S.C."/>
            <person name="Andreopoulos B."/>
            <person name="Pangilinan J."/>
            <person name="Lipzen A."/>
            <person name="Riley R."/>
            <person name="Ahrendt S."/>
            <person name="Ng V."/>
            <person name="Barry K."/>
            <person name="Daum C."/>
            <person name="Grigoriev I.V."/>
            <person name="Hilden K.S."/>
            <person name="Makela M.R."/>
            <person name="de Vries R.P."/>
        </authorList>
    </citation>
    <scope>NUCLEOTIDE SEQUENCE [LARGE SCALE GENOMIC DNA]</scope>
    <source>
        <strain evidence="2">OM18370.1</strain>
    </source>
</reference>
<evidence type="ECO:0000313" key="2">
    <source>
        <dbReference type="EMBL" id="TBU32451.1"/>
    </source>
</evidence>
<feature type="region of interest" description="Disordered" evidence="1">
    <location>
        <begin position="332"/>
        <end position="379"/>
    </location>
</feature>
<gene>
    <name evidence="2" type="ORF">BD311DRAFT_785943</name>
</gene>
<accession>A0A4Q9N0N7</accession>
<protein>
    <submittedName>
        <fullName evidence="2">Uncharacterized protein</fullName>
    </submittedName>
</protein>
<feature type="compositionally biased region" description="Low complexity" evidence="1">
    <location>
        <begin position="165"/>
        <end position="177"/>
    </location>
</feature>
<dbReference type="EMBL" id="ML143395">
    <property type="protein sequence ID" value="TBU32451.1"/>
    <property type="molecule type" value="Genomic_DNA"/>
</dbReference>
<evidence type="ECO:0000256" key="1">
    <source>
        <dbReference type="SAM" id="MobiDB-lite"/>
    </source>
</evidence>
<feature type="non-terminal residue" evidence="2">
    <location>
        <position position="513"/>
    </location>
</feature>
<dbReference type="AlphaFoldDB" id="A0A4Q9N0N7"/>
<feature type="compositionally biased region" description="Polar residues" evidence="1">
    <location>
        <begin position="345"/>
        <end position="362"/>
    </location>
</feature>
<sequence length="513" mass="51876">MSSMQEIQPAPSVTVDPQQYQQFTSADVPVPQSFVSLVPAPHPDPTLPPDPVSHMVTMPASLFQQQIDSAAAVPMSMHLPIGSLPPSADAVTVMDVLASVPPPSRSPGVIPDLPTQAAMYGMDPRLATIEGADPSHPLVSSPSATSASTSASHASSPSLTGMTPSFSAGSSSLASALEHVGTTRSRAGSVASPPNLTTSDSDMGFPTGGSGPSTTQSGFEFPPPGFENPLQTTNSEPVQDVPGGAHLMVLGDMLKNIARTANSGSEACSMGQGGNATEIVTVLKKNVLLVAELVAAMQLGDTAAGGSPGQSLGPAFSPSHSASFVPAPVVGAQHSAPQQQAPPSLNNMPSGGSMDPSTMSDSSESRKRCASSVAGDRVVKSMKLEPQDEAPPLQSSSSTALLPPLVSATHFSYTYPLSNGPPPLGSVADISVMPPPIPTASTLSGSRPPSSAGLPPPLPLGMSLDATQQLVSSIHGPPGFLPAGSVWSDARVANPLTDPVPAAGPSYTTSMYS</sequence>
<feature type="region of interest" description="Disordered" evidence="1">
    <location>
        <begin position="127"/>
        <end position="243"/>
    </location>
</feature>
<feature type="compositionally biased region" description="Low complexity" evidence="1">
    <location>
        <begin position="140"/>
        <end position="158"/>
    </location>
</feature>
<feature type="compositionally biased region" description="Low complexity" evidence="1">
    <location>
        <begin position="332"/>
        <end position="344"/>
    </location>
</feature>
<dbReference type="Proteomes" id="UP000292957">
    <property type="component" value="Unassembled WGS sequence"/>
</dbReference>